<evidence type="ECO:0000256" key="24">
    <source>
        <dbReference type="ARBA" id="ARBA00048879"/>
    </source>
</evidence>
<feature type="signal peptide" evidence="28">
    <location>
        <begin position="1"/>
        <end position="27"/>
    </location>
</feature>
<comment type="catalytic activity">
    <reaction evidence="20">
        <text>N-(9Z-octadecenoyl)-L-glutamine + H2O = L-glutamine + (9Z)-octadecenoate</text>
        <dbReference type="Rhea" id="RHEA:51356"/>
        <dbReference type="ChEBI" id="CHEBI:15377"/>
        <dbReference type="ChEBI" id="CHEBI:30823"/>
        <dbReference type="ChEBI" id="CHEBI:58359"/>
        <dbReference type="ChEBI" id="CHEBI:134033"/>
    </reaction>
    <physiologicalReaction direction="left-to-right" evidence="20">
        <dbReference type="Rhea" id="RHEA:51357"/>
    </physiologicalReaction>
</comment>
<feature type="chain" id="PRO_5023847493" description="Peptidase M20 dimerisation domain-containing protein" evidence="28">
    <location>
        <begin position="28"/>
        <end position="554"/>
    </location>
</feature>
<keyword evidence="31" id="KW-1185">Reference proteome</keyword>
<dbReference type="InterPro" id="IPR047177">
    <property type="entry name" value="Pept_M20A"/>
</dbReference>
<comment type="catalytic activity">
    <reaction evidence="24">
        <text>L-phenylalanine + (9Z)-octadecenoate = N-(9Z-octadecenoyl)-L-phenylalanine + H2O</text>
        <dbReference type="Rhea" id="RHEA:51300"/>
        <dbReference type="ChEBI" id="CHEBI:15377"/>
        <dbReference type="ChEBI" id="CHEBI:30823"/>
        <dbReference type="ChEBI" id="CHEBI:58095"/>
        <dbReference type="ChEBI" id="CHEBI:134020"/>
    </reaction>
    <physiologicalReaction direction="left-to-right" evidence="24">
        <dbReference type="Rhea" id="RHEA:51301"/>
    </physiologicalReaction>
    <physiologicalReaction direction="right-to-left" evidence="24">
        <dbReference type="Rhea" id="RHEA:51302"/>
    </physiologicalReaction>
</comment>
<comment type="catalytic activity">
    <reaction evidence="19">
        <text>N-(9Z-octadecenoyl)-L-serine + H2O = L-serine + (9Z)-octadecenoate</text>
        <dbReference type="Rhea" id="RHEA:51352"/>
        <dbReference type="ChEBI" id="CHEBI:15377"/>
        <dbReference type="ChEBI" id="CHEBI:30823"/>
        <dbReference type="ChEBI" id="CHEBI:33384"/>
        <dbReference type="ChEBI" id="CHEBI:134031"/>
    </reaction>
    <physiologicalReaction direction="left-to-right" evidence="19">
        <dbReference type="Rhea" id="RHEA:51353"/>
    </physiologicalReaction>
</comment>
<evidence type="ECO:0007829" key="32">
    <source>
        <dbReference type="PeptideAtlas" id="A0A5G2QRL5"/>
    </source>
</evidence>
<evidence type="ECO:0000256" key="7">
    <source>
        <dbReference type="ARBA" id="ARBA00034698"/>
    </source>
</evidence>
<comment type="catalytic activity">
    <reaction evidence="26">
        <text>N-(9Z-octadecenoyl)-L-lysine + H2O = L-lysine + (9Z)-octadecenoate</text>
        <dbReference type="Rhea" id="RHEA:64192"/>
        <dbReference type="ChEBI" id="CHEBI:15377"/>
        <dbReference type="ChEBI" id="CHEBI:30823"/>
        <dbReference type="ChEBI" id="CHEBI:32551"/>
        <dbReference type="ChEBI" id="CHEBI:149731"/>
    </reaction>
    <physiologicalReaction direction="left-to-right" evidence="26">
        <dbReference type="Rhea" id="RHEA:64193"/>
    </physiologicalReaction>
</comment>
<sequence>MARPYICLLALAAVLLLGIATISRSRGLRDKAHQSAPRIPSQFSQEERVAMKEALKGAIQIPTVSFSPKELNTTALAEFGEYIRKVFPTVFKTSFIRHEVVGEYSHLFTVHGSDPSLQPYMLLAHIDVVPAPDEGWDVPPFSGLERDGFIYGRGTIDNKNSLMGILQSLELLLIRNYIPRRSFFIALGHDEEVMGVNGAQKISALLQARGVQLAFIVDEGSFIFDGFIPGLKNPFAMVSVSEKGLINLMLQVNTTPGHSSAPPKETSIGILAAAVNRLEQTPMPNMFGDGPTKMALQELANEFSFPTNLFLSNMWLFRPLVSRLMERNFVTNALVRTTTALTMFNSGIKVNVIPAVAQAIVNFRIHPAQTVQEVLKLAKDIVADDRVQFHVLNAFDPSPISPSDDQALGYQLLRQTIQSVFPEINIVVPGTCVVSTDSKHYLNLTTGIYLFNPLYLQPQSFRTGNKRDKVPTEELDGGQDGGRVGGHAHSLPQIQQKKHIYRTNNSHRTATNRWQKNLNSNNGKKFVTLLGRMGEKRRVREGESERDGCSRKGN</sequence>
<dbReference type="STRING" id="9823.ENSSSCP00000066712"/>
<feature type="domain" description="Peptidase M20 dimerisation" evidence="29">
    <location>
        <begin position="241"/>
        <end position="384"/>
    </location>
</feature>
<reference evidence="30" key="3">
    <citation type="submission" date="2025-08" db="UniProtKB">
        <authorList>
            <consortium name="Ensembl"/>
        </authorList>
    </citation>
    <scope>IDENTIFICATION</scope>
</reference>
<dbReference type="Gene3D" id="3.40.630.10">
    <property type="entry name" value="Zn peptidases"/>
    <property type="match status" value="1"/>
</dbReference>
<comment type="catalytic activity">
    <reaction evidence="12">
        <text>N-(9Z-octadecenoyl)-L-tyrosine + H2O = L-tyrosine + (9Z)-octadecenoate</text>
        <dbReference type="Rhea" id="RHEA:64184"/>
        <dbReference type="ChEBI" id="CHEBI:15377"/>
        <dbReference type="ChEBI" id="CHEBI:30823"/>
        <dbReference type="ChEBI" id="CHEBI:58315"/>
        <dbReference type="ChEBI" id="CHEBI:149734"/>
    </reaction>
    <physiologicalReaction direction="left-to-right" evidence="12">
        <dbReference type="Rhea" id="RHEA:64185"/>
    </physiologicalReaction>
</comment>
<evidence type="ECO:0000256" key="5">
    <source>
        <dbReference type="ARBA" id="ARBA00022801"/>
    </source>
</evidence>
<evidence type="ECO:0000256" key="27">
    <source>
        <dbReference type="SAM" id="MobiDB-lite"/>
    </source>
</evidence>
<evidence type="ECO:0000256" key="11">
    <source>
        <dbReference type="ARBA" id="ARBA00047723"/>
    </source>
</evidence>
<evidence type="ECO:0000256" key="28">
    <source>
        <dbReference type="SAM" id="SignalP"/>
    </source>
</evidence>
<evidence type="ECO:0000256" key="23">
    <source>
        <dbReference type="ARBA" id="ARBA00048840"/>
    </source>
</evidence>
<evidence type="ECO:0000256" key="12">
    <source>
        <dbReference type="ARBA" id="ARBA00047866"/>
    </source>
</evidence>
<comment type="catalytic activity">
    <reaction evidence="25">
        <text>N-(5Z,8Z,11Z,14Z-eicosatetraenoyl)-L-serine + H2O = (5Z,8Z,11Z,14Z)-eicosatetraenoate + L-serine</text>
        <dbReference type="Rhea" id="RHEA:64116"/>
        <dbReference type="ChEBI" id="CHEBI:15377"/>
        <dbReference type="ChEBI" id="CHEBI:32395"/>
        <dbReference type="ChEBI" id="CHEBI:33384"/>
        <dbReference type="ChEBI" id="CHEBI:149697"/>
    </reaction>
    <physiologicalReaction direction="left-to-right" evidence="25">
        <dbReference type="Rhea" id="RHEA:64117"/>
    </physiologicalReaction>
    <physiologicalReaction direction="right-to-left" evidence="25">
        <dbReference type="Rhea" id="RHEA:64118"/>
    </physiologicalReaction>
</comment>
<evidence type="ECO:0000256" key="8">
    <source>
        <dbReference type="ARBA" id="ARBA00046147"/>
    </source>
</evidence>
<dbReference type="SMR" id="A0A5G2QRL5"/>
<evidence type="ECO:0000256" key="16">
    <source>
        <dbReference type="ARBA" id="ARBA00048380"/>
    </source>
</evidence>
<comment type="catalytic activity">
    <reaction evidence="13">
        <text>(5Z,8Z,11Z,14Z)-eicosatetraenoate + L-phenylalanine = N-(5Z,8Z,11Z,14Z-eicosatetraenoyl)-L-phenylalanine + H2O</text>
        <dbReference type="Rhea" id="RHEA:51312"/>
        <dbReference type="ChEBI" id="CHEBI:15377"/>
        <dbReference type="ChEBI" id="CHEBI:32395"/>
        <dbReference type="ChEBI" id="CHEBI:58095"/>
        <dbReference type="ChEBI" id="CHEBI:134022"/>
    </reaction>
    <physiologicalReaction direction="left-to-right" evidence="13">
        <dbReference type="Rhea" id="RHEA:51313"/>
    </physiologicalReaction>
    <physiologicalReaction direction="right-to-left" evidence="13">
        <dbReference type="Rhea" id="RHEA:51314"/>
    </physiologicalReaction>
</comment>
<keyword evidence="4" id="KW-0479">Metal-binding</keyword>
<keyword evidence="5" id="KW-0378">Hydrolase</keyword>
<reference evidence="30" key="2">
    <citation type="journal article" date="2020" name="Gigascience">
        <title>An improved pig reference genome sequence to enable pig genetics and genomics research.</title>
        <authorList>
            <person name="Warr A."/>
            <person name="Affara N."/>
            <person name="Aken B."/>
            <person name="Beiki H."/>
            <person name="Bickhart D.M."/>
            <person name="Billis K."/>
            <person name="Chow W."/>
            <person name="Eory L."/>
            <person name="Finlayson H.A."/>
            <person name="Flicek P."/>
            <person name="Giron C.G."/>
            <person name="Griffin D.K."/>
            <person name="Hall R."/>
            <person name="Hannum G."/>
            <person name="Hourlier T."/>
            <person name="Howe K."/>
            <person name="Hume D.A."/>
            <person name="Izuogu O."/>
            <person name="Kim K."/>
            <person name="Koren S."/>
            <person name="Liu H."/>
            <person name="Manchanda N."/>
            <person name="Martin F.J."/>
            <person name="Nonneman D.J."/>
            <person name="O'Connor R.E."/>
            <person name="Phillippy A.M."/>
            <person name="Rohrer G.A."/>
            <person name="Rosen B.D."/>
            <person name="Rund L.A."/>
            <person name="Sargent C.A."/>
            <person name="Schook L.B."/>
            <person name="Schroeder S.G."/>
            <person name="Schwartz A.S."/>
            <person name="Skinner B.M."/>
            <person name="Talbot R."/>
            <person name="Tseng E."/>
            <person name="Tuggle C.K."/>
            <person name="Watson M."/>
            <person name="Smith T.P.L."/>
            <person name="Archibald A.L."/>
        </authorList>
    </citation>
    <scope>NUCLEOTIDE SEQUENCE [LARGE SCALE GENOMIC DNA]</scope>
    <source>
        <strain evidence="30">Duroc</strain>
    </source>
</reference>
<comment type="catalytic activity">
    <reaction evidence="23">
        <text>an N-acyl-aromatic L-alpha-amino acid + H2O = an aromatic L-alpha-amino acid + a carboxylate</text>
        <dbReference type="Rhea" id="RHEA:54184"/>
        <dbReference type="ChEBI" id="CHEBI:15377"/>
        <dbReference type="ChEBI" id="CHEBI:29067"/>
        <dbReference type="ChEBI" id="CHEBI:84824"/>
        <dbReference type="ChEBI" id="CHEBI:138093"/>
        <dbReference type="EC" id="3.5.1.114"/>
    </reaction>
    <physiologicalReaction direction="left-to-right" evidence="23">
        <dbReference type="Rhea" id="RHEA:54185"/>
    </physiologicalReaction>
    <physiologicalReaction direction="right-to-left" evidence="23">
        <dbReference type="Rhea" id="RHEA:54186"/>
    </physiologicalReaction>
</comment>
<evidence type="ECO:0000256" key="9">
    <source>
        <dbReference type="ARBA" id="ARBA00047450"/>
    </source>
</evidence>
<comment type="catalytic activity">
    <reaction evidence="9">
        <text>(9Z)-octadecenoate + glycine = N-(9Z-octadecenoyl)glycine + H2O</text>
        <dbReference type="Rhea" id="RHEA:51316"/>
        <dbReference type="ChEBI" id="CHEBI:15377"/>
        <dbReference type="ChEBI" id="CHEBI:30823"/>
        <dbReference type="ChEBI" id="CHEBI:57305"/>
        <dbReference type="ChEBI" id="CHEBI:133992"/>
    </reaction>
    <physiologicalReaction direction="right-to-left" evidence="9">
        <dbReference type="Rhea" id="RHEA:51318"/>
    </physiologicalReaction>
</comment>
<evidence type="ECO:0000313" key="31">
    <source>
        <dbReference type="Proteomes" id="UP000008227"/>
    </source>
</evidence>
<evidence type="ECO:0000256" key="4">
    <source>
        <dbReference type="ARBA" id="ARBA00022723"/>
    </source>
</evidence>
<comment type="catalytic activity">
    <reaction evidence="10">
        <text>N-(4Z,7Z,10Z,13Z,16Z,19Z-docosahexaenoyl)-L-phenylalanine + H2O = (4Z,7Z,10Z,13Z,16Z,19Z)-docosahexaenoate + L-phenylalanine</text>
        <dbReference type="Rhea" id="RHEA:64132"/>
        <dbReference type="ChEBI" id="CHEBI:15377"/>
        <dbReference type="ChEBI" id="CHEBI:58095"/>
        <dbReference type="ChEBI" id="CHEBI:77016"/>
        <dbReference type="ChEBI" id="CHEBI:149701"/>
    </reaction>
    <physiologicalReaction direction="left-to-right" evidence="10">
        <dbReference type="Rhea" id="RHEA:64133"/>
    </physiologicalReaction>
</comment>
<evidence type="ECO:0000256" key="25">
    <source>
        <dbReference type="ARBA" id="ARBA00049100"/>
    </source>
</evidence>
<keyword evidence="28" id="KW-0732">Signal</keyword>
<evidence type="ECO:0000256" key="17">
    <source>
        <dbReference type="ARBA" id="ARBA00048402"/>
    </source>
</evidence>
<evidence type="ECO:0000256" key="14">
    <source>
        <dbReference type="ARBA" id="ARBA00047879"/>
    </source>
</evidence>
<evidence type="ECO:0000256" key="18">
    <source>
        <dbReference type="ARBA" id="ARBA00048579"/>
    </source>
</evidence>
<reference evidence="31" key="1">
    <citation type="submission" date="2009-11" db="EMBL/GenBank/DDBJ databases">
        <authorList>
            <consortium name="Porcine genome sequencing project"/>
        </authorList>
    </citation>
    <scope>NUCLEOTIDE SEQUENCE [LARGE SCALE GENOMIC DNA]</scope>
    <source>
        <strain evidence="31">Duroc</strain>
    </source>
</reference>
<evidence type="ECO:0000256" key="3">
    <source>
        <dbReference type="ARBA" id="ARBA00022670"/>
    </source>
</evidence>
<dbReference type="GO" id="GO:0046872">
    <property type="term" value="F:metal ion binding"/>
    <property type="evidence" value="ECO:0007669"/>
    <property type="project" value="UniProtKB-KW"/>
</dbReference>
<organism evidence="30 31">
    <name type="scientific">Sus scrofa</name>
    <name type="common">Pig</name>
    <dbReference type="NCBI Taxonomy" id="9823"/>
    <lineage>
        <taxon>Eukaryota</taxon>
        <taxon>Metazoa</taxon>
        <taxon>Chordata</taxon>
        <taxon>Craniata</taxon>
        <taxon>Vertebrata</taxon>
        <taxon>Euteleostomi</taxon>
        <taxon>Mammalia</taxon>
        <taxon>Eutheria</taxon>
        <taxon>Laurasiatheria</taxon>
        <taxon>Artiodactyla</taxon>
        <taxon>Suina</taxon>
        <taxon>Suidae</taxon>
        <taxon>Sus</taxon>
    </lineage>
</organism>
<dbReference type="Ensembl" id="ENSSSCT00000073937.1">
    <property type="protein sequence ID" value="ENSSSCP00000066712.1"/>
    <property type="gene ID" value="ENSSSCG00000022738.4"/>
</dbReference>
<dbReference type="InterPro" id="IPR002933">
    <property type="entry name" value="Peptidase_M20"/>
</dbReference>
<reference evidence="30" key="4">
    <citation type="submission" date="2025-09" db="UniProtKB">
        <authorList>
            <consortium name="Ensembl"/>
        </authorList>
    </citation>
    <scope>IDENTIFICATION</scope>
</reference>
<dbReference type="Gene3D" id="3.30.70.360">
    <property type="match status" value="1"/>
</dbReference>
<dbReference type="AlphaFoldDB" id="A0A5G2QRL5"/>
<protein>
    <recommendedName>
        <fullName evidence="29">Peptidase M20 dimerisation domain-containing protein</fullName>
    </recommendedName>
</protein>
<dbReference type="PANTHER" id="PTHR45962:SF1">
    <property type="entry name" value="N-FATTY-ACYL-AMINO ACID SYNTHASE_HYDROLASE PM20D1"/>
    <property type="match status" value="1"/>
</dbReference>
<evidence type="ECO:0000256" key="1">
    <source>
        <dbReference type="ARBA" id="ARBA00004872"/>
    </source>
</evidence>
<feature type="region of interest" description="Disordered" evidence="27">
    <location>
        <begin position="534"/>
        <end position="554"/>
    </location>
</feature>
<dbReference type="GO" id="GO:0008233">
    <property type="term" value="F:peptidase activity"/>
    <property type="evidence" value="ECO:0007669"/>
    <property type="project" value="UniProtKB-KW"/>
</dbReference>
<keyword evidence="3" id="KW-0645">Protease</keyword>
<comment type="catalytic activity">
    <reaction evidence="18">
        <text>an N-acyl-L-amino acid + H2O = an L-alpha-amino acid + a carboxylate</text>
        <dbReference type="Rhea" id="RHEA:15565"/>
        <dbReference type="ChEBI" id="CHEBI:15377"/>
        <dbReference type="ChEBI" id="CHEBI:29067"/>
        <dbReference type="ChEBI" id="CHEBI:59869"/>
        <dbReference type="ChEBI" id="CHEBI:59874"/>
        <dbReference type="EC" id="3.5.1.14"/>
    </reaction>
    <physiologicalReaction direction="left-to-right" evidence="18">
        <dbReference type="Rhea" id="RHEA:15566"/>
    </physiologicalReaction>
    <physiologicalReaction direction="right-to-left" evidence="18">
        <dbReference type="Rhea" id="RHEA:15567"/>
    </physiologicalReaction>
</comment>
<comment type="pathway">
    <text evidence="1">Lipid metabolism; fatty acid metabolism.</text>
</comment>
<dbReference type="GeneTree" id="ENSGT00940000156659"/>
<dbReference type="SUPFAM" id="SSF55031">
    <property type="entry name" value="Bacterial exopeptidase dimerisation domain"/>
    <property type="match status" value="1"/>
</dbReference>
<gene>
    <name evidence="30" type="primary">LOC100519130</name>
</gene>
<evidence type="ECO:0000256" key="13">
    <source>
        <dbReference type="ARBA" id="ARBA00047874"/>
    </source>
</evidence>
<comment type="catalytic activity">
    <reaction evidence="16">
        <text>N-(9Z-octadecenoyl)-L-asparagine + H2O = L-asparagine + (9Z)-octadecenoate</text>
        <dbReference type="Rhea" id="RHEA:64136"/>
        <dbReference type="ChEBI" id="CHEBI:15377"/>
        <dbReference type="ChEBI" id="CHEBI:30823"/>
        <dbReference type="ChEBI" id="CHEBI:58048"/>
        <dbReference type="ChEBI" id="CHEBI:149730"/>
    </reaction>
    <physiologicalReaction direction="left-to-right" evidence="16">
        <dbReference type="Rhea" id="RHEA:64137"/>
    </physiologicalReaction>
</comment>
<evidence type="ECO:0000256" key="15">
    <source>
        <dbReference type="ARBA" id="ARBA00048145"/>
    </source>
</evidence>
<proteinExistence type="evidence at protein level"/>
<evidence type="ECO:0000256" key="26">
    <source>
        <dbReference type="ARBA" id="ARBA00049457"/>
    </source>
</evidence>
<dbReference type="Bgee" id="ENSSSCG00000022738">
    <property type="expression patterns" value="Expressed in adult mammalian kidney and 37 other cell types or tissues"/>
</dbReference>
<evidence type="ECO:0000256" key="21">
    <source>
        <dbReference type="ARBA" id="ARBA00048822"/>
    </source>
</evidence>
<dbReference type="CDD" id="cd05674">
    <property type="entry name" value="M20_yscS"/>
    <property type="match status" value="1"/>
</dbReference>
<dbReference type="Pfam" id="PF01546">
    <property type="entry name" value="Peptidase_M20"/>
    <property type="match status" value="1"/>
</dbReference>
<dbReference type="InterPro" id="IPR036264">
    <property type="entry name" value="Bact_exopeptidase_dim_dom"/>
</dbReference>
<evidence type="ECO:0000313" key="30">
    <source>
        <dbReference type="Ensembl" id="ENSSSCP00000066712.1"/>
    </source>
</evidence>
<evidence type="ECO:0000256" key="22">
    <source>
        <dbReference type="ARBA" id="ARBA00048827"/>
    </source>
</evidence>
<comment type="function">
    <text evidence="8">Secreted enzyme that regulates the endogenous N-fatty acyl amino acid (NAAs) tissue and circulating levels by functioning as a bidirectional NAA synthase/hydrolase. It condenses free fatty acids and free amino acids to generate NAAs and bidirectionally catalyzes the reverse hydrolysis reaction. Some of these NAAs stimulate oxidative metabolism via mitochondrial uncoupling, increasing energy expenditure in a UPC1-independent manner. Thereby, this secreted protein may indirectly regulate whole body energy expenditure. PM20D1 circulates in tight association with both low- and high-density (LDL and HDL,respectively) lipoprotein particles.</text>
</comment>
<comment type="pathway">
    <text evidence="7">Amino-acid metabolism.</text>
</comment>
<comment type="catalytic activity">
    <reaction evidence="11">
        <text>N-octadecanoyl-L-phenylalanine + H2O = octadecanoate + L-phenylalanine</text>
        <dbReference type="Rhea" id="RHEA:64128"/>
        <dbReference type="ChEBI" id="CHEBI:15377"/>
        <dbReference type="ChEBI" id="CHEBI:25629"/>
        <dbReference type="ChEBI" id="CHEBI:58095"/>
        <dbReference type="ChEBI" id="CHEBI:149700"/>
    </reaction>
    <physiologicalReaction direction="left-to-right" evidence="11">
        <dbReference type="Rhea" id="RHEA:64129"/>
    </physiologicalReaction>
</comment>
<dbReference type="PANTHER" id="PTHR45962">
    <property type="entry name" value="N-FATTY-ACYL-AMINO ACID SYNTHASE/HYDROLASE PM20D1"/>
    <property type="match status" value="1"/>
</dbReference>
<dbReference type="GO" id="GO:0006508">
    <property type="term" value="P:proteolysis"/>
    <property type="evidence" value="ECO:0007669"/>
    <property type="project" value="UniProtKB-KW"/>
</dbReference>
<evidence type="ECO:0000256" key="2">
    <source>
        <dbReference type="ARBA" id="ARBA00006247"/>
    </source>
</evidence>
<comment type="catalytic activity">
    <reaction evidence="22">
        <text>N-(9Z-octadecenoyl)-L-leucine + H2O = L-leucine + (9Z)-octadecenoate</text>
        <dbReference type="Rhea" id="RHEA:51360"/>
        <dbReference type="ChEBI" id="CHEBI:15377"/>
        <dbReference type="ChEBI" id="CHEBI:30823"/>
        <dbReference type="ChEBI" id="CHEBI:57427"/>
        <dbReference type="ChEBI" id="CHEBI:134035"/>
    </reaction>
    <physiologicalReaction direction="left-to-right" evidence="22">
        <dbReference type="Rhea" id="RHEA:51361"/>
    </physiologicalReaction>
    <physiologicalReaction direction="right-to-left" evidence="22">
        <dbReference type="Rhea" id="RHEA:51362"/>
    </physiologicalReaction>
</comment>
<comment type="catalytic activity">
    <reaction evidence="21">
        <text>N-(9Z-octadecenoyl)-L-tryptophan + H2O = L-tryptophan + (9Z)-octadecenoate</text>
        <dbReference type="Rhea" id="RHEA:64176"/>
        <dbReference type="ChEBI" id="CHEBI:15377"/>
        <dbReference type="ChEBI" id="CHEBI:30823"/>
        <dbReference type="ChEBI" id="CHEBI:57912"/>
        <dbReference type="ChEBI" id="CHEBI:149733"/>
    </reaction>
    <physiologicalReaction direction="left-to-right" evidence="21">
        <dbReference type="Rhea" id="RHEA:64177"/>
    </physiologicalReaction>
</comment>
<comment type="catalytic activity">
    <reaction evidence="15">
        <text>N-(9Z-octadecenoyl)-L-methionine + H2O = (9Z)-octadecenoate + L-methionine</text>
        <dbReference type="Rhea" id="RHEA:64144"/>
        <dbReference type="ChEBI" id="CHEBI:15377"/>
        <dbReference type="ChEBI" id="CHEBI:30823"/>
        <dbReference type="ChEBI" id="CHEBI:57844"/>
        <dbReference type="ChEBI" id="CHEBI:149732"/>
    </reaction>
    <physiologicalReaction direction="left-to-right" evidence="15">
        <dbReference type="Rhea" id="RHEA:64145"/>
    </physiologicalReaction>
</comment>
<comment type="similarity">
    <text evidence="2">Belongs to the peptidase M20A family.</text>
</comment>
<evidence type="ECO:0000259" key="29">
    <source>
        <dbReference type="Pfam" id="PF07687"/>
    </source>
</evidence>
<evidence type="ECO:0000256" key="6">
    <source>
        <dbReference type="ARBA" id="ARBA00022833"/>
    </source>
</evidence>
<keyword evidence="32" id="KW-1267">Proteomics identification</keyword>
<dbReference type="GO" id="GO:0004046">
    <property type="term" value="F:aminoacylase activity"/>
    <property type="evidence" value="ECO:0007669"/>
    <property type="project" value="UniProtKB-EC"/>
</dbReference>
<evidence type="ECO:0000256" key="20">
    <source>
        <dbReference type="ARBA" id="ARBA00048729"/>
    </source>
</evidence>
<dbReference type="SUPFAM" id="SSF53187">
    <property type="entry name" value="Zn-dependent exopeptidases"/>
    <property type="match status" value="1"/>
</dbReference>
<evidence type="ECO:0000256" key="10">
    <source>
        <dbReference type="ARBA" id="ARBA00047567"/>
    </source>
</evidence>
<dbReference type="InParanoid" id="A0A5G2QRL5"/>
<dbReference type="InterPro" id="IPR011650">
    <property type="entry name" value="Peptidase_M20_dimer"/>
</dbReference>
<accession>A0A5G2QRL5</accession>
<dbReference type="Proteomes" id="UP000008227">
    <property type="component" value="Chromosome 2"/>
</dbReference>
<dbReference type="Pfam" id="PF07687">
    <property type="entry name" value="M20_dimer"/>
    <property type="match status" value="1"/>
</dbReference>
<evidence type="ECO:0000256" key="19">
    <source>
        <dbReference type="ARBA" id="ARBA00048597"/>
    </source>
</evidence>
<comment type="catalytic activity">
    <reaction evidence="17">
        <text>N-(5Z,8Z,11Z,14Z)-eicosatetraenoyl-glycine + H2O = (5Z,8Z,11Z,14Z)-eicosatetraenoate + glycine</text>
        <dbReference type="Rhea" id="RHEA:64108"/>
        <dbReference type="ChEBI" id="CHEBI:15377"/>
        <dbReference type="ChEBI" id="CHEBI:32395"/>
        <dbReference type="ChEBI" id="CHEBI:57305"/>
        <dbReference type="ChEBI" id="CHEBI:59002"/>
    </reaction>
    <physiologicalReaction direction="left-to-right" evidence="17">
        <dbReference type="Rhea" id="RHEA:64109"/>
    </physiologicalReaction>
    <physiologicalReaction direction="right-to-left" evidence="17">
        <dbReference type="Rhea" id="RHEA:64110"/>
    </physiologicalReaction>
</comment>
<name>A0A5G2QRL5_PIG</name>
<feature type="region of interest" description="Disordered" evidence="27">
    <location>
        <begin position="462"/>
        <end position="484"/>
    </location>
</feature>
<dbReference type="FunFam" id="3.40.630.10:FF:000027">
    <property type="entry name" value="N-fatty-acyl-amino acid synthase/hydrolase PM20D1"/>
    <property type="match status" value="1"/>
</dbReference>
<dbReference type="ExpressionAtlas" id="A0A5G2QRL5">
    <property type="expression patterns" value="baseline and differential"/>
</dbReference>
<comment type="catalytic activity">
    <reaction evidence="14">
        <text>N-hexadecanoyl-L-phenylalanine + H2O = hexadecanoate + L-phenylalanine</text>
        <dbReference type="Rhea" id="RHEA:64124"/>
        <dbReference type="ChEBI" id="CHEBI:7896"/>
        <dbReference type="ChEBI" id="CHEBI:15377"/>
        <dbReference type="ChEBI" id="CHEBI:58095"/>
        <dbReference type="ChEBI" id="CHEBI:149699"/>
    </reaction>
    <physiologicalReaction direction="left-to-right" evidence="14">
        <dbReference type="Rhea" id="RHEA:64125"/>
    </physiologicalReaction>
</comment>
<keyword evidence="6" id="KW-0862">Zinc</keyword>